<sequence length="73" mass="8086">MPRDTEAIERDIENARNQLAETLDVLAVRTNPKRLVETTKHNLLAKLNEPAVKAALIGAGTVVGLLVLRKIFR</sequence>
<accession>A0A3S3B772</accession>
<reference evidence="1 2" key="1">
    <citation type="submission" date="2018-11" db="EMBL/GenBank/DDBJ databases">
        <title>Rhodococcus spongicola sp. nov. and Rhodococcus xishaensis sp. nov. from marine sponges.</title>
        <authorList>
            <person name="Li L."/>
            <person name="Lin H.W."/>
        </authorList>
    </citation>
    <scope>NUCLEOTIDE SEQUENCE [LARGE SCALE GENOMIC DNA]</scope>
    <source>
        <strain evidence="1 2">LHW50502</strain>
    </source>
</reference>
<dbReference type="Pfam" id="PF12277">
    <property type="entry name" value="DUF3618"/>
    <property type="match status" value="1"/>
</dbReference>
<proteinExistence type="predicted"/>
<dbReference type="EMBL" id="RKLN01000002">
    <property type="protein sequence ID" value="RVW04770.1"/>
    <property type="molecule type" value="Genomic_DNA"/>
</dbReference>
<evidence type="ECO:0000313" key="2">
    <source>
        <dbReference type="Proteomes" id="UP000284333"/>
    </source>
</evidence>
<name>A0A3S3B772_9NOCA</name>
<dbReference type="InterPro" id="IPR022062">
    <property type="entry name" value="DUF3618"/>
</dbReference>
<comment type="caution">
    <text evidence="1">The sequence shown here is derived from an EMBL/GenBank/DDBJ whole genome shotgun (WGS) entry which is preliminary data.</text>
</comment>
<organism evidence="1 2">
    <name type="scientific">Rhodococcus spongiicola</name>
    <dbReference type="NCBI Taxonomy" id="2487352"/>
    <lineage>
        <taxon>Bacteria</taxon>
        <taxon>Bacillati</taxon>
        <taxon>Actinomycetota</taxon>
        <taxon>Actinomycetes</taxon>
        <taxon>Mycobacteriales</taxon>
        <taxon>Nocardiaceae</taxon>
        <taxon>Rhodococcus</taxon>
    </lineage>
</organism>
<dbReference type="Proteomes" id="UP000284333">
    <property type="component" value="Unassembled WGS sequence"/>
</dbReference>
<dbReference type="AlphaFoldDB" id="A0A3S3B772"/>
<protein>
    <submittedName>
        <fullName evidence="1">DUF3618 domain-containing protein</fullName>
    </submittedName>
</protein>
<keyword evidence="2" id="KW-1185">Reference proteome</keyword>
<evidence type="ECO:0000313" key="1">
    <source>
        <dbReference type="EMBL" id="RVW04770.1"/>
    </source>
</evidence>
<dbReference type="RefSeq" id="WP_127946486.1">
    <property type="nucleotide sequence ID" value="NZ_RKLN01000002.1"/>
</dbReference>
<gene>
    <name evidence="1" type="ORF">EF834_07095</name>
</gene>
<dbReference type="OrthoDB" id="5196933at2"/>